<dbReference type="OrthoDB" id="419598at2759"/>
<sequence length="88" mass="10122">MLLLEYTRVADSTVTLNEILQMFEEATVIEDKEIRYRCRGQIEPIPSIIDDFKVFVCENGTFGKLDNDKFSFTPRSLTEQINTVAKNA</sequence>
<dbReference type="STRING" id="1348612.A0A397HP34"/>
<gene>
    <name evidence="1" type="ORF">Glove_320g121</name>
</gene>
<dbReference type="AlphaFoldDB" id="A0A397HP34"/>
<reference evidence="1 2" key="1">
    <citation type="submission" date="2018-08" db="EMBL/GenBank/DDBJ databases">
        <title>Genome and evolution of the arbuscular mycorrhizal fungus Diversispora epigaea (formerly Glomus versiforme) and its bacterial endosymbionts.</title>
        <authorList>
            <person name="Sun X."/>
            <person name="Fei Z."/>
            <person name="Harrison M."/>
        </authorList>
    </citation>
    <scope>NUCLEOTIDE SEQUENCE [LARGE SCALE GENOMIC DNA]</scope>
    <source>
        <strain evidence="1 2">IT104</strain>
    </source>
</reference>
<dbReference type="Proteomes" id="UP000266861">
    <property type="component" value="Unassembled WGS sequence"/>
</dbReference>
<protein>
    <submittedName>
        <fullName evidence="1">Uncharacterized protein</fullName>
    </submittedName>
</protein>
<keyword evidence="2" id="KW-1185">Reference proteome</keyword>
<evidence type="ECO:0000313" key="2">
    <source>
        <dbReference type="Proteomes" id="UP000266861"/>
    </source>
</evidence>
<dbReference type="EMBL" id="PQFF01000292">
    <property type="protein sequence ID" value="RHZ64782.1"/>
    <property type="molecule type" value="Genomic_DNA"/>
</dbReference>
<comment type="caution">
    <text evidence="1">The sequence shown here is derived from an EMBL/GenBank/DDBJ whole genome shotgun (WGS) entry which is preliminary data.</text>
</comment>
<organism evidence="1 2">
    <name type="scientific">Diversispora epigaea</name>
    <dbReference type="NCBI Taxonomy" id="1348612"/>
    <lineage>
        <taxon>Eukaryota</taxon>
        <taxon>Fungi</taxon>
        <taxon>Fungi incertae sedis</taxon>
        <taxon>Mucoromycota</taxon>
        <taxon>Glomeromycotina</taxon>
        <taxon>Glomeromycetes</taxon>
        <taxon>Diversisporales</taxon>
        <taxon>Diversisporaceae</taxon>
        <taxon>Diversispora</taxon>
    </lineage>
</organism>
<name>A0A397HP34_9GLOM</name>
<proteinExistence type="predicted"/>
<accession>A0A397HP34</accession>
<evidence type="ECO:0000313" key="1">
    <source>
        <dbReference type="EMBL" id="RHZ64782.1"/>
    </source>
</evidence>